<keyword evidence="1" id="KW-0812">Transmembrane</keyword>
<evidence type="ECO:0000313" key="3">
    <source>
        <dbReference type="EMBL" id="MFB9378090.1"/>
    </source>
</evidence>
<sequence length="174" mass="17777">MSPNPLADPVTTAVGGFSLFFVAVVVGMALLGLAFVAGGVVLLVRSRRRARELAGWSRTGVTTRGEVVDNRMRSGANGSLTFSPVVRFEADGRAHTVVGEQTSLHSFVAGQPATVVYSPAEPARAGVVVEGVGWWGTARGGTAVAAWILIGGGVVFLVGLAVVATGSLAVLSLF</sequence>
<dbReference type="RefSeq" id="WP_380137434.1">
    <property type="nucleotide sequence ID" value="NZ_JBHLUI010000008.1"/>
</dbReference>
<feature type="transmembrane region" description="Helical" evidence="1">
    <location>
        <begin position="20"/>
        <end position="44"/>
    </location>
</feature>
<proteinExistence type="predicted"/>
<evidence type="ECO:0000313" key="4">
    <source>
        <dbReference type="Proteomes" id="UP001589748"/>
    </source>
</evidence>
<dbReference type="InterPro" id="IPR021994">
    <property type="entry name" value="DUF3592"/>
</dbReference>
<dbReference type="EMBL" id="JBHMDM010000007">
    <property type="protein sequence ID" value="MFB9378090.1"/>
    <property type="molecule type" value="Genomic_DNA"/>
</dbReference>
<accession>A0ABV5LVG6</accession>
<dbReference type="Proteomes" id="UP001589748">
    <property type="component" value="Unassembled WGS sequence"/>
</dbReference>
<evidence type="ECO:0000259" key="2">
    <source>
        <dbReference type="Pfam" id="PF12158"/>
    </source>
</evidence>
<reference evidence="3 4" key="1">
    <citation type="submission" date="2024-09" db="EMBL/GenBank/DDBJ databases">
        <authorList>
            <person name="Sun Q."/>
            <person name="Mori K."/>
        </authorList>
    </citation>
    <scope>NUCLEOTIDE SEQUENCE [LARGE SCALE GENOMIC DNA]</scope>
    <source>
        <strain evidence="3 4">TISTR 1856</strain>
    </source>
</reference>
<keyword evidence="4" id="KW-1185">Reference proteome</keyword>
<dbReference type="Pfam" id="PF12158">
    <property type="entry name" value="DUF3592"/>
    <property type="match status" value="1"/>
</dbReference>
<name>A0ABV5LVG6_9ACTN</name>
<keyword evidence="1" id="KW-1133">Transmembrane helix</keyword>
<feature type="transmembrane region" description="Helical" evidence="1">
    <location>
        <begin position="144"/>
        <end position="171"/>
    </location>
</feature>
<keyword evidence="1" id="KW-0472">Membrane</keyword>
<feature type="domain" description="DUF3592" evidence="2">
    <location>
        <begin position="63"/>
        <end position="125"/>
    </location>
</feature>
<gene>
    <name evidence="3" type="ORF">ACFFVI_14050</name>
</gene>
<evidence type="ECO:0000256" key="1">
    <source>
        <dbReference type="SAM" id="Phobius"/>
    </source>
</evidence>
<protein>
    <submittedName>
        <fullName evidence="3">DUF3592 domain-containing protein</fullName>
    </submittedName>
</protein>
<comment type="caution">
    <text evidence="3">The sequence shown here is derived from an EMBL/GenBank/DDBJ whole genome shotgun (WGS) entry which is preliminary data.</text>
</comment>
<organism evidence="3 4">
    <name type="scientific">Kineococcus gynurae</name>
    <dbReference type="NCBI Taxonomy" id="452979"/>
    <lineage>
        <taxon>Bacteria</taxon>
        <taxon>Bacillati</taxon>
        <taxon>Actinomycetota</taxon>
        <taxon>Actinomycetes</taxon>
        <taxon>Kineosporiales</taxon>
        <taxon>Kineosporiaceae</taxon>
        <taxon>Kineococcus</taxon>
    </lineage>
</organism>